<feature type="region of interest" description="Disordered" evidence="5">
    <location>
        <begin position="1"/>
        <end position="20"/>
    </location>
</feature>
<evidence type="ECO:0000256" key="3">
    <source>
        <dbReference type="ARBA" id="ARBA00022895"/>
    </source>
</evidence>
<dbReference type="SMART" id="SM00976">
    <property type="entry name" value="Telo_bind"/>
    <property type="match status" value="1"/>
</dbReference>
<dbReference type="InterPro" id="IPR028389">
    <property type="entry name" value="POT1"/>
</dbReference>
<evidence type="ECO:0000313" key="8">
    <source>
        <dbReference type="Proteomes" id="UP001491310"/>
    </source>
</evidence>
<proteinExistence type="predicted"/>
<dbReference type="Gene3D" id="2.40.50.140">
    <property type="entry name" value="Nucleic acid-binding proteins"/>
    <property type="match status" value="2"/>
</dbReference>
<evidence type="ECO:0000256" key="2">
    <source>
        <dbReference type="ARBA" id="ARBA00022454"/>
    </source>
</evidence>
<evidence type="ECO:0000256" key="1">
    <source>
        <dbReference type="ARBA" id="ARBA00004574"/>
    </source>
</evidence>
<gene>
    <name evidence="7" type="ORF">WJX75_002953</name>
</gene>
<dbReference type="CDD" id="cd04497">
    <property type="entry name" value="hPOT1_OB1_like"/>
    <property type="match status" value="1"/>
</dbReference>
<feature type="domain" description="Telomeric single stranded DNA binding POT1/Cdc13" evidence="6">
    <location>
        <begin position="23"/>
        <end position="169"/>
    </location>
</feature>
<evidence type="ECO:0000256" key="4">
    <source>
        <dbReference type="ARBA" id="ARBA00023125"/>
    </source>
</evidence>
<dbReference type="Pfam" id="PF02765">
    <property type="entry name" value="POT1"/>
    <property type="match status" value="1"/>
</dbReference>
<dbReference type="Proteomes" id="UP001491310">
    <property type="component" value="Unassembled WGS sequence"/>
</dbReference>
<dbReference type="InterPro" id="IPR011564">
    <property type="entry name" value="Telomer_end-bd_POT1/Cdc13"/>
</dbReference>
<keyword evidence="2" id="KW-0158">Chromosome</keyword>
<dbReference type="PANTHER" id="PTHR14513:SF0">
    <property type="entry name" value="PROTECTION OF TELOMERES PROTEIN 1"/>
    <property type="match status" value="1"/>
</dbReference>
<accession>A0ABR2YMK6</accession>
<keyword evidence="8" id="KW-1185">Reference proteome</keyword>
<dbReference type="SUPFAM" id="SSF50249">
    <property type="entry name" value="Nucleic acid-binding proteins"/>
    <property type="match status" value="2"/>
</dbReference>
<evidence type="ECO:0000256" key="5">
    <source>
        <dbReference type="SAM" id="MobiDB-lite"/>
    </source>
</evidence>
<keyword evidence="4" id="KW-0238">DNA-binding</keyword>
<dbReference type="EMBL" id="JALJOT010000008">
    <property type="protein sequence ID" value="KAK9908123.1"/>
    <property type="molecule type" value="Genomic_DNA"/>
</dbReference>
<keyword evidence="3" id="KW-0779">Telomere</keyword>
<name>A0ABR2YMK6_9CHLO</name>
<organism evidence="7 8">
    <name type="scientific">Coccomyxa subellipsoidea</name>
    <dbReference type="NCBI Taxonomy" id="248742"/>
    <lineage>
        <taxon>Eukaryota</taxon>
        <taxon>Viridiplantae</taxon>
        <taxon>Chlorophyta</taxon>
        <taxon>core chlorophytes</taxon>
        <taxon>Trebouxiophyceae</taxon>
        <taxon>Trebouxiophyceae incertae sedis</taxon>
        <taxon>Coccomyxaceae</taxon>
        <taxon>Coccomyxa</taxon>
    </lineage>
</organism>
<comment type="subcellular location">
    <subcellularLocation>
        <location evidence="1">Chromosome</location>
        <location evidence="1">Telomere</location>
    </subcellularLocation>
</comment>
<dbReference type="InterPro" id="IPR012340">
    <property type="entry name" value="NA-bd_OB-fold"/>
</dbReference>
<reference evidence="7 8" key="1">
    <citation type="journal article" date="2024" name="Nat. Commun.">
        <title>Phylogenomics reveals the evolutionary origins of lichenization in chlorophyte algae.</title>
        <authorList>
            <person name="Puginier C."/>
            <person name="Libourel C."/>
            <person name="Otte J."/>
            <person name="Skaloud P."/>
            <person name="Haon M."/>
            <person name="Grisel S."/>
            <person name="Petersen M."/>
            <person name="Berrin J.G."/>
            <person name="Delaux P.M."/>
            <person name="Dal Grande F."/>
            <person name="Keller J."/>
        </authorList>
    </citation>
    <scope>NUCLEOTIDE SEQUENCE [LARGE SCALE GENOMIC DNA]</scope>
    <source>
        <strain evidence="7 8">SAG 216-7</strain>
    </source>
</reference>
<comment type="caution">
    <text evidence="7">The sequence shown here is derived from an EMBL/GenBank/DDBJ whole genome shotgun (WGS) entry which is preliminary data.</text>
</comment>
<sequence>MAENENQIHQEHQQQSSPPQYEYKVLSDILEGPIPVECNLYAVIVECSVPRPTRRVDWMCNARLVDPSTLGHQHLQEGVEVLMFGPPQLLPNPDAVGDIIRIHRLLVQEYKERPQLVATIGPKKRCQYCLFRGTEVEGVPVEPYRASTHGFTMGDREETLVKLLRNAMSLITDPLENAAHSKYLRRINELDPRNMFTENPDGTLEHNTFFDICCKVLHVQGEGNRRIMYVWDGTDAPPLPKRADTRHDFAEDQNVTLDEDQELLQYDTAELPLQECEEVPRLGTAMPVRMYGLEALPQEVPLPLPSSWVKLRNIAACIINGQVQGLFRNSSKWCPWEPSPEVLQILDRREAEGRIQEWAPERGDLLASCSFSHVSYHTLREVNKMAAQGRGTKHRCLALVFSNDGTKFFGGMPAEDLSTNAAQAKHLKGIIQFLVRDDNAWIECCLTSYTKHEPVKERCNRIFATSLRSDLLQRAAADEDGRQHDTP</sequence>
<protein>
    <recommendedName>
        <fullName evidence="6">Telomeric single stranded DNA binding POT1/Cdc13 domain-containing protein</fullName>
    </recommendedName>
</protein>
<feature type="compositionally biased region" description="Basic and acidic residues" evidence="5">
    <location>
        <begin position="1"/>
        <end position="12"/>
    </location>
</feature>
<dbReference type="PANTHER" id="PTHR14513">
    <property type="entry name" value="PROTECTION OF TELOMERES 1"/>
    <property type="match status" value="1"/>
</dbReference>
<evidence type="ECO:0000259" key="6">
    <source>
        <dbReference type="SMART" id="SM00976"/>
    </source>
</evidence>
<evidence type="ECO:0000313" key="7">
    <source>
        <dbReference type="EMBL" id="KAK9908123.1"/>
    </source>
</evidence>